<evidence type="ECO:0000313" key="6">
    <source>
        <dbReference type="Proteomes" id="UP000261520"/>
    </source>
</evidence>
<dbReference type="STRING" id="409849.ENSPMGP00000023844"/>
<feature type="repeat" description="ANK" evidence="3">
    <location>
        <begin position="118"/>
        <end position="139"/>
    </location>
</feature>
<dbReference type="Proteomes" id="UP000261520">
    <property type="component" value="Unplaced"/>
</dbReference>
<name>A0A3B4B5K3_9GOBI</name>
<reference evidence="5" key="2">
    <citation type="submission" date="2025-09" db="UniProtKB">
        <authorList>
            <consortium name="Ensembl"/>
        </authorList>
    </citation>
    <scope>IDENTIFICATION</scope>
</reference>
<protein>
    <submittedName>
        <fullName evidence="5">Uncharacterized protein</fullName>
    </submittedName>
</protein>
<dbReference type="SUPFAM" id="SSF48403">
    <property type="entry name" value="Ankyrin repeat"/>
    <property type="match status" value="1"/>
</dbReference>
<dbReference type="InterPro" id="IPR002110">
    <property type="entry name" value="Ankyrin_rpt"/>
</dbReference>
<dbReference type="PANTHER" id="PTHR24173">
    <property type="entry name" value="ANKYRIN REPEAT CONTAINING"/>
    <property type="match status" value="1"/>
</dbReference>
<dbReference type="Gene3D" id="1.25.40.20">
    <property type="entry name" value="Ankyrin repeat-containing domain"/>
    <property type="match status" value="1"/>
</dbReference>
<evidence type="ECO:0000256" key="4">
    <source>
        <dbReference type="SAM" id="Phobius"/>
    </source>
</evidence>
<dbReference type="SMART" id="SM00248">
    <property type="entry name" value="ANK"/>
    <property type="match status" value="3"/>
</dbReference>
<keyword evidence="6" id="KW-1185">Reference proteome</keyword>
<keyword evidence="4" id="KW-0812">Transmembrane</keyword>
<dbReference type="Ensembl" id="ENSPMGT00000025404.1">
    <property type="protein sequence ID" value="ENSPMGP00000023844.1"/>
    <property type="gene ID" value="ENSPMGG00000019292.1"/>
</dbReference>
<reference evidence="5" key="1">
    <citation type="submission" date="2025-08" db="UniProtKB">
        <authorList>
            <consortium name="Ensembl"/>
        </authorList>
    </citation>
    <scope>IDENTIFICATION</scope>
</reference>
<evidence type="ECO:0000256" key="1">
    <source>
        <dbReference type="ARBA" id="ARBA00022737"/>
    </source>
</evidence>
<keyword evidence="4" id="KW-0472">Membrane</keyword>
<dbReference type="PROSITE" id="PS50297">
    <property type="entry name" value="ANK_REP_REGION"/>
    <property type="match status" value="3"/>
</dbReference>
<keyword evidence="1" id="KW-0677">Repeat</keyword>
<evidence type="ECO:0000256" key="2">
    <source>
        <dbReference type="ARBA" id="ARBA00023043"/>
    </source>
</evidence>
<proteinExistence type="predicted"/>
<keyword evidence="4" id="KW-1133">Transmembrane helix</keyword>
<dbReference type="PROSITE" id="PS50088">
    <property type="entry name" value="ANK_REPEAT"/>
    <property type="match status" value="3"/>
</dbReference>
<dbReference type="Pfam" id="PF12796">
    <property type="entry name" value="Ank_2"/>
    <property type="match status" value="1"/>
</dbReference>
<evidence type="ECO:0000313" key="5">
    <source>
        <dbReference type="Ensembl" id="ENSPMGP00000023844.1"/>
    </source>
</evidence>
<evidence type="ECO:0000256" key="3">
    <source>
        <dbReference type="PROSITE-ProRule" id="PRU00023"/>
    </source>
</evidence>
<keyword evidence="2 3" id="KW-0040">ANK repeat</keyword>
<feature type="transmembrane region" description="Helical" evidence="4">
    <location>
        <begin position="138"/>
        <end position="159"/>
    </location>
</feature>
<dbReference type="InterPro" id="IPR036770">
    <property type="entry name" value="Ankyrin_rpt-contain_sf"/>
</dbReference>
<organism evidence="5 6">
    <name type="scientific">Periophthalmus magnuspinnatus</name>
    <dbReference type="NCBI Taxonomy" id="409849"/>
    <lineage>
        <taxon>Eukaryota</taxon>
        <taxon>Metazoa</taxon>
        <taxon>Chordata</taxon>
        <taxon>Craniata</taxon>
        <taxon>Vertebrata</taxon>
        <taxon>Euteleostomi</taxon>
        <taxon>Actinopterygii</taxon>
        <taxon>Neopterygii</taxon>
        <taxon>Teleostei</taxon>
        <taxon>Neoteleostei</taxon>
        <taxon>Acanthomorphata</taxon>
        <taxon>Gobiaria</taxon>
        <taxon>Gobiiformes</taxon>
        <taxon>Gobioidei</taxon>
        <taxon>Gobiidae</taxon>
        <taxon>Oxudercinae</taxon>
        <taxon>Periophthalmus</taxon>
    </lineage>
</organism>
<dbReference type="AlphaFoldDB" id="A0A3B4B5K3"/>
<accession>A0A3B4B5K3</accession>
<feature type="repeat" description="ANK" evidence="3">
    <location>
        <begin position="84"/>
        <end position="109"/>
    </location>
</feature>
<dbReference type="PANTHER" id="PTHR24173:SF61">
    <property type="entry name" value="ANKYRIN 2"/>
    <property type="match status" value="1"/>
</dbReference>
<feature type="repeat" description="ANK" evidence="3">
    <location>
        <begin position="51"/>
        <end position="83"/>
    </location>
</feature>
<sequence>MILHLQLFTCFDHCSSQLAVQQVDLIVFILASLSTSYVKHVVKRPHYIFQDDQTALHIASRLGKPDIVQQLLSNGACPDSTTSSGYTPLHLAAREGHRDIAAALLDQGAASTNTVTRQGITPLHLAAQEGNVDMVTLLLAHLHIHVIVISVLLFCLYSLSSPI</sequence>